<evidence type="ECO:0000313" key="3">
    <source>
        <dbReference type="EMBL" id="BDM69596.1"/>
    </source>
</evidence>
<evidence type="ECO:0000313" key="4">
    <source>
        <dbReference type="Proteomes" id="UP001059597"/>
    </source>
</evidence>
<gene>
    <name evidence="3" type="ORF">HEK616_30830</name>
</gene>
<keyword evidence="4" id="KW-1185">Reference proteome</keyword>
<dbReference type="Proteomes" id="UP001059597">
    <property type="component" value="Chromosome"/>
</dbReference>
<dbReference type="RefSeq" id="WP_261953477.1">
    <property type="nucleotide sequence ID" value="NZ_AP026073.1"/>
</dbReference>
<keyword evidence="2" id="KW-0812">Transmembrane</keyword>
<evidence type="ECO:0008006" key="5">
    <source>
        <dbReference type="Google" id="ProtNLM"/>
    </source>
</evidence>
<organism evidence="3 4">
    <name type="scientific">Streptomyces nigrescens</name>
    <dbReference type="NCBI Taxonomy" id="1920"/>
    <lineage>
        <taxon>Bacteria</taxon>
        <taxon>Bacillati</taxon>
        <taxon>Actinomycetota</taxon>
        <taxon>Actinomycetes</taxon>
        <taxon>Kitasatosporales</taxon>
        <taxon>Streptomycetaceae</taxon>
        <taxon>Streptomyces</taxon>
    </lineage>
</organism>
<feature type="transmembrane region" description="Helical" evidence="2">
    <location>
        <begin position="42"/>
        <end position="59"/>
    </location>
</feature>
<keyword evidence="2" id="KW-1133">Transmembrane helix</keyword>
<feature type="region of interest" description="Disordered" evidence="1">
    <location>
        <begin position="1"/>
        <end position="33"/>
    </location>
</feature>
<name>A0ABM7ZTC4_STRNI</name>
<dbReference type="EMBL" id="AP026073">
    <property type="protein sequence ID" value="BDM69596.1"/>
    <property type="molecule type" value="Genomic_DNA"/>
</dbReference>
<accession>A0ABM7ZTC4</accession>
<keyword evidence="2" id="KW-0472">Membrane</keyword>
<protein>
    <recommendedName>
        <fullName evidence="5">Integral membrane protein</fullName>
    </recommendedName>
</protein>
<proteinExistence type="predicted"/>
<evidence type="ECO:0000256" key="1">
    <source>
        <dbReference type="SAM" id="MobiDB-lite"/>
    </source>
</evidence>
<reference evidence="3" key="1">
    <citation type="submission" date="2022-06" db="EMBL/GenBank/DDBJ databases">
        <title>Complete genome sequence of Streptomyces nigrescens HEK616.</title>
        <authorList>
            <person name="Asamizu S."/>
            <person name="Onaka H."/>
        </authorList>
    </citation>
    <scope>NUCLEOTIDE SEQUENCE</scope>
    <source>
        <strain evidence="3">HEK616</strain>
    </source>
</reference>
<evidence type="ECO:0000256" key="2">
    <source>
        <dbReference type="SAM" id="Phobius"/>
    </source>
</evidence>
<sequence length="64" mass="7279">MESDGTTAPVGRPDETGTPSQHPHREDSYQRTRPLWQEPLRGALYAVGGSAITLLTAWFQHWMW</sequence>